<evidence type="ECO:0000256" key="2">
    <source>
        <dbReference type="SAM" id="SignalP"/>
    </source>
</evidence>
<keyword evidence="2" id="KW-0732">Signal</keyword>
<dbReference type="RefSeq" id="WP_182457659.1">
    <property type="nucleotide sequence ID" value="NZ_CP059732.1"/>
</dbReference>
<name>A0A7G5GNV1_9BACT</name>
<reference evidence="3 4" key="1">
    <citation type="submission" date="2020-07" db="EMBL/GenBank/DDBJ databases">
        <title>Spirosoma foliorum sp. nov., isolated from the leaves on the Nejang mountain Korea, Republic of.</title>
        <authorList>
            <person name="Ho H."/>
            <person name="Lee Y.-J."/>
            <person name="Nurcahyanto D.-A."/>
            <person name="Kim S.-G."/>
        </authorList>
    </citation>
    <scope>NUCLEOTIDE SEQUENCE [LARGE SCALE GENOMIC DNA]</scope>
    <source>
        <strain evidence="3 4">PL0136</strain>
    </source>
</reference>
<dbReference type="EMBL" id="CP059732">
    <property type="protein sequence ID" value="QMW00543.1"/>
    <property type="molecule type" value="Genomic_DNA"/>
</dbReference>
<dbReference type="KEGG" id="sfol:H3H32_21350"/>
<evidence type="ECO:0008006" key="5">
    <source>
        <dbReference type="Google" id="ProtNLM"/>
    </source>
</evidence>
<protein>
    <recommendedName>
        <fullName evidence="5">3-keto-disaccharide hydrolase domain-containing protein</fullName>
    </recommendedName>
</protein>
<feature type="region of interest" description="Disordered" evidence="1">
    <location>
        <begin position="43"/>
        <end position="64"/>
    </location>
</feature>
<evidence type="ECO:0000256" key="1">
    <source>
        <dbReference type="SAM" id="MobiDB-lite"/>
    </source>
</evidence>
<keyword evidence="4" id="KW-1185">Reference proteome</keyword>
<feature type="chain" id="PRO_5028905125" description="3-keto-disaccharide hydrolase domain-containing protein" evidence="2">
    <location>
        <begin position="20"/>
        <end position="275"/>
    </location>
</feature>
<dbReference type="AlphaFoldDB" id="A0A7G5GNV1"/>
<accession>A0A7G5GNV1</accession>
<organism evidence="3 4">
    <name type="scientific">Spirosoma foliorum</name>
    <dbReference type="NCBI Taxonomy" id="2710596"/>
    <lineage>
        <taxon>Bacteria</taxon>
        <taxon>Pseudomonadati</taxon>
        <taxon>Bacteroidota</taxon>
        <taxon>Cytophagia</taxon>
        <taxon>Cytophagales</taxon>
        <taxon>Cytophagaceae</taxon>
        <taxon>Spirosoma</taxon>
    </lineage>
</organism>
<gene>
    <name evidence="3" type="ORF">H3H32_21350</name>
</gene>
<feature type="signal peptide" evidence="2">
    <location>
        <begin position="1"/>
        <end position="19"/>
    </location>
</feature>
<evidence type="ECO:0000313" key="3">
    <source>
        <dbReference type="EMBL" id="QMW00543.1"/>
    </source>
</evidence>
<proteinExistence type="predicted"/>
<evidence type="ECO:0000313" key="4">
    <source>
        <dbReference type="Proteomes" id="UP000515369"/>
    </source>
</evidence>
<sequence length="275" mass="29918">MRLFLTICFVALTSVISLAQSTERRAKSAVYSASSEWQRVTLRPTSRLTTNSSGVSPSTATTSPVVQPVDRLEPTVASSSAPASPDFRPAFIGDFATSRNGWRSGNKGDYNYQVSMGRYNIRKLNVNTTQVAFSAVELPTDINLNRADIFTIKVDVLADSGQVPTGGLLFGVQDSLNYCAFTLNAKGEVSVSRVINGQATSDYLSGRYIVPGVAVEKNRDRLMIKRSGEILRFYINAQEIRTSPYSLKVFPGNGIGLMASGYWTSFQKLSVTLGP</sequence>
<dbReference type="Proteomes" id="UP000515369">
    <property type="component" value="Chromosome"/>
</dbReference>